<sequence>MSFGAETRADFVLLLGNDVSLNILMHLNDPVDVVCAGAVSHLWRQFVVTNGISKQLCLRKFPQLLRIARITEPDLRVAEGKDDESSSSSWETLKRDHNVYASLLQAIGTSKSCLSDCIGSAVSASSTDNYPEESIVNTLTPGNRYQNMPSYWSSIGHSDSNAMETLIYKLKADLCVITEINIQPFEGKPICSAKSVRFRLGHLKSSIDKSDLRHGDKFLWTYTSEEFPMRQLRRRRRHWWTLISVNGNLRRKKLSVITDGRLWVRKSPIICSSARIRAPGGTTISEKDVLLGSSRGCHKKP</sequence>
<dbReference type="PANTHER" id="PTHR39741">
    <property type="entry name" value="F-BOX DOMAIN CONTAINING PROTEIN, EXPRESSED"/>
    <property type="match status" value="1"/>
</dbReference>
<dbReference type="PANTHER" id="PTHR39741:SF16">
    <property type="entry name" value="F-BOX DOMAIN-CONTAINING PROTEIN"/>
    <property type="match status" value="1"/>
</dbReference>
<comment type="caution">
    <text evidence="1">The sequence shown here is derived from an EMBL/GenBank/DDBJ whole genome shotgun (WGS) entry which is preliminary data.</text>
</comment>
<dbReference type="EMBL" id="AYRZ02000001">
    <property type="protein sequence ID" value="PHT93476.1"/>
    <property type="molecule type" value="Genomic_DNA"/>
</dbReference>
<evidence type="ECO:0000313" key="2">
    <source>
        <dbReference type="Proteomes" id="UP000222542"/>
    </source>
</evidence>
<evidence type="ECO:0000313" key="1">
    <source>
        <dbReference type="EMBL" id="PHT93476.1"/>
    </source>
</evidence>
<organism evidence="1 2">
    <name type="scientific">Capsicum annuum</name>
    <name type="common">Capsicum pepper</name>
    <dbReference type="NCBI Taxonomy" id="4072"/>
    <lineage>
        <taxon>Eukaryota</taxon>
        <taxon>Viridiplantae</taxon>
        <taxon>Streptophyta</taxon>
        <taxon>Embryophyta</taxon>
        <taxon>Tracheophyta</taxon>
        <taxon>Spermatophyta</taxon>
        <taxon>Magnoliopsida</taxon>
        <taxon>eudicotyledons</taxon>
        <taxon>Gunneridae</taxon>
        <taxon>Pentapetalae</taxon>
        <taxon>asterids</taxon>
        <taxon>lamiids</taxon>
        <taxon>Solanales</taxon>
        <taxon>Solanaceae</taxon>
        <taxon>Solanoideae</taxon>
        <taxon>Capsiceae</taxon>
        <taxon>Capsicum</taxon>
    </lineage>
</organism>
<evidence type="ECO:0008006" key="3">
    <source>
        <dbReference type="Google" id="ProtNLM"/>
    </source>
</evidence>
<keyword evidence="2" id="KW-1185">Reference proteome</keyword>
<proteinExistence type="predicted"/>
<protein>
    <recommendedName>
        <fullName evidence="3">F-box domain-containing protein</fullName>
    </recommendedName>
</protein>
<name>A0A2G3AGV4_CAPAN</name>
<dbReference type="InterPro" id="IPR055336">
    <property type="entry name" value="At4g00755-like"/>
</dbReference>
<dbReference type="AlphaFoldDB" id="A0A2G3AGV4"/>
<dbReference type="SUPFAM" id="SSF81383">
    <property type="entry name" value="F-box domain"/>
    <property type="match status" value="1"/>
</dbReference>
<reference evidence="1 2" key="2">
    <citation type="journal article" date="2017" name="Genome Biol.">
        <title>New reference genome sequences of hot pepper reveal the massive evolution of plant disease-resistance genes by retroduplication.</title>
        <authorList>
            <person name="Kim S."/>
            <person name="Park J."/>
            <person name="Yeom S.I."/>
            <person name="Kim Y.M."/>
            <person name="Seo E."/>
            <person name="Kim K.T."/>
            <person name="Kim M.S."/>
            <person name="Lee J.M."/>
            <person name="Cheong K."/>
            <person name="Shin H.S."/>
            <person name="Kim S.B."/>
            <person name="Han K."/>
            <person name="Lee J."/>
            <person name="Park M."/>
            <person name="Lee H.A."/>
            <person name="Lee H.Y."/>
            <person name="Lee Y."/>
            <person name="Oh S."/>
            <person name="Lee J.H."/>
            <person name="Choi E."/>
            <person name="Choi E."/>
            <person name="Lee S.E."/>
            <person name="Jeon J."/>
            <person name="Kim H."/>
            <person name="Choi G."/>
            <person name="Song H."/>
            <person name="Lee J."/>
            <person name="Lee S.C."/>
            <person name="Kwon J.K."/>
            <person name="Lee H.Y."/>
            <person name="Koo N."/>
            <person name="Hong Y."/>
            <person name="Kim R.W."/>
            <person name="Kang W.H."/>
            <person name="Huh J.H."/>
            <person name="Kang B.C."/>
            <person name="Yang T.J."/>
            <person name="Lee Y.H."/>
            <person name="Bennetzen J.L."/>
            <person name="Choi D."/>
        </authorList>
    </citation>
    <scope>NUCLEOTIDE SEQUENCE [LARGE SCALE GENOMIC DNA]</scope>
    <source>
        <strain evidence="2">cv. CM334</strain>
    </source>
</reference>
<dbReference type="InterPro" id="IPR036047">
    <property type="entry name" value="F-box-like_dom_sf"/>
</dbReference>
<dbReference type="Gramene" id="PHT93476">
    <property type="protein sequence ID" value="PHT93476"/>
    <property type="gene ID" value="T459_01358"/>
</dbReference>
<reference evidence="1 2" key="1">
    <citation type="journal article" date="2014" name="Nat. Genet.">
        <title>Genome sequence of the hot pepper provides insights into the evolution of pungency in Capsicum species.</title>
        <authorList>
            <person name="Kim S."/>
            <person name="Park M."/>
            <person name="Yeom S.I."/>
            <person name="Kim Y.M."/>
            <person name="Lee J.M."/>
            <person name="Lee H.A."/>
            <person name="Seo E."/>
            <person name="Choi J."/>
            <person name="Cheong K."/>
            <person name="Kim K.T."/>
            <person name="Jung K."/>
            <person name="Lee G.W."/>
            <person name="Oh S.K."/>
            <person name="Bae C."/>
            <person name="Kim S.B."/>
            <person name="Lee H.Y."/>
            <person name="Kim S.Y."/>
            <person name="Kim M.S."/>
            <person name="Kang B.C."/>
            <person name="Jo Y.D."/>
            <person name="Yang H.B."/>
            <person name="Jeong H.J."/>
            <person name="Kang W.H."/>
            <person name="Kwon J.K."/>
            <person name="Shin C."/>
            <person name="Lim J.Y."/>
            <person name="Park J.H."/>
            <person name="Huh J.H."/>
            <person name="Kim J.S."/>
            <person name="Kim B.D."/>
            <person name="Cohen O."/>
            <person name="Paran I."/>
            <person name="Suh M.C."/>
            <person name="Lee S.B."/>
            <person name="Kim Y.K."/>
            <person name="Shin Y."/>
            <person name="Noh S.J."/>
            <person name="Park J."/>
            <person name="Seo Y.S."/>
            <person name="Kwon S.Y."/>
            <person name="Kim H.A."/>
            <person name="Park J.M."/>
            <person name="Kim H.J."/>
            <person name="Choi S.B."/>
            <person name="Bosland P.W."/>
            <person name="Reeves G."/>
            <person name="Jo S.H."/>
            <person name="Lee B.W."/>
            <person name="Cho H.T."/>
            <person name="Choi H.S."/>
            <person name="Lee M.S."/>
            <person name="Yu Y."/>
            <person name="Do Choi Y."/>
            <person name="Park B.S."/>
            <person name="van Deynze A."/>
            <person name="Ashrafi H."/>
            <person name="Hill T."/>
            <person name="Kim W.T."/>
            <person name="Pai H.S."/>
            <person name="Ahn H.K."/>
            <person name="Yeam I."/>
            <person name="Giovannoni J.J."/>
            <person name="Rose J.K."/>
            <person name="Sorensen I."/>
            <person name="Lee S.J."/>
            <person name="Kim R.W."/>
            <person name="Choi I.Y."/>
            <person name="Choi B.S."/>
            <person name="Lim J.S."/>
            <person name="Lee Y.H."/>
            <person name="Choi D."/>
        </authorList>
    </citation>
    <scope>NUCLEOTIDE SEQUENCE [LARGE SCALE GENOMIC DNA]</scope>
    <source>
        <strain evidence="2">cv. CM334</strain>
    </source>
</reference>
<gene>
    <name evidence="1" type="ORF">T459_01358</name>
</gene>
<accession>A0A2G3AGV4</accession>
<dbReference type="Proteomes" id="UP000222542">
    <property type="component" value="Unassembled WGS sequence"/>
</dbReference>
<dbReference type="Gene3D" id="1.20.1280.50">
    <property type="match status" value="1"/>
</dbReference>